<proteinExistence type="predicted"/>
<reference evidence="1" key="1">
    <citation type="submission" date="2022-04" db="EMBL/GenBank/DDBJ databases">
        <title>Jade perch genome.</title>
        <authorList>
            <person name="Chao B."/>
        </authorList>
    </citation>
    <scope>NUCLEOTIDE SEQUENCE</scope>
    <source>
        <strain evidence="1">CB-2022</strain>
    </source>
</reference>
<organism evidence="1 2">
    <name type="scientific">Scortum barcoo</name>
    <name type="common">barcoo grunter</name>
    <dbReference type="NCBI Taxonomy" id="214431"/>
    <lineage>
        <taxon>Eukaryota</taxon>
        <taxon>Metazoa</taxon>
        <taxon>Chordata</taxon>
        <taxon>Craniata</taxon>
        <taxon>Vertebrata</taxon>
        <taxon>Euteleostomi</taxon>
        <taxon>Actinopterygii</taxon>
        <taxon>Neopterygii</taxon>
        <taxon>Teleostei</taxon>
        <taxon>Neoteleostei</taxon>
        <taxon>Acanthomorphata</taxon>
        <taxon>Eupercaria</taxon>
        <taxon>Centrarchiformes</taxon>
        <taxon>Terapontoidei</taxon>
        <taxon>Terapontidae</taxon>
        <taxon>Scortum</taxon>
    </lineage>
</organism>
<name>A0ACB8W9F5_9TELE</name>
<sequence length="306" mass="33943">MNNIIYSVWNRTASIVHFSFLSELTVGSLYVQTELEDYIIAFSEIVPSIRTDSVWNRTASIVHFSFLSELTVGSLYVQTELEDYIIPFSEIVPSIRTAVHELISKARVRPPVPVQPLRVPLPCFEPARVGDKSSTMSTGSLSDVDDELLDGILKFGSSGKDSNESTEEGSNCEGTCANDAPGKKRRTASRKAAPKGVAQQEGKHVQRNAANARERARMRVLSKAFSRLKTTLPWVPPDTKLSKLDTLRLASSYIAHLRQILANDKYENGFIHPVNLTWPFMVAGKPENDLKEMLNNTTRLCGTTAS</sequence>
<comment type="caution">
    <text evidence="1">The sequence shown here is derived from an EMBL/GenBank/DDBJ whole genome shotgun (WGS) entry which is preliminary data.</text>
</comment>
<dbReference type="EMBL" id="CM041543">
    <property type="protein sequence ID" value="KAI3364356.1"/>
    <property type="molecule type" value="Genomic_DNA"/>
</dbReference>
<evidence type="ECO:0000313" key="2">
    <source>
        <dbReference type="Proteomes" id="UP000831701"/>
    </source>
</evidence>
<accession>A0ACB8W9F5</accession>
<keyword evidence="2" id="KW-1185">Reference proteome</keyword>
<dbReference type="Proteomes" id="UP000831701">
    <property type="component" value="Chromosome 13"/>
</dbReference>
<evidence type="ECO:0000313" key="1">
    <source>
        <dbReference type="EMBL" id="KAI3364356.1"/>
    </source>
</evidence>
<protein>
    <submittedName>
        <fullName evidence="1">Uncharacterized protein</fullName>
    </submittedName>
</protein>
<gene>
    <name evidence="1" type="ORF">L3Q82_011155</name>
</gene>